<reference evidence="8" key="1">
    <citation type="submission" date="2020-10" db="EMBL/GenBank/DDBJ databases">
        <authorList>
            <person name="Gilroy R."/>
        </authorList>
    </citation>
    <scope>NUCLEOTIDE SEQUENCE</scope>
    <source>
        <strain evidence="8">ChiW25-3613</strain>
    </source>
</reference>
<comment type="caution">
    <text evidence="8">The sequence shown here is derived from an EMBL/GenBank/DDBJ whole genome shotgun (WGS) entry which is preliminary data.</text>
</comment>
<sequence>MRIRIRQIANLPAMRAILSFFDSLWFPAAYAVLALVSSFTGMEIAFYAITAAIVVFTSVFSRDSKPLLVPVFMGVYAVSRVHAPQPPVESDFFYNRGVQIYLLCLGAAFISCLIFRFIVFPQDRNFFKESKLRLGIILMAAAFLLNGVFFGGYKIADLPFGLLTALSFFALYIYFYNTLYIGEGTGRYVGRLLVMTAGIIFLQLCKIYIFDGVVSGGSVNKDNIITGWGTDSDIGGMLAIFLPACFYIAYTCRRFGFIFYVLGFVFFAGTLLTFSLTSVLVGGAVLIAAAIYLSVKRSPVRRFARIFNIAVIVACAVMAAVFRDLLYDFFAVFLERGLGDTDRLGLWSNGIRNFLRAPLFGAGFFGSPENLQNAANRLLPEMYCNIFIQMLASCGIFGLIAYIVHILQAAFAVRRDPTSESMFYIAVLVSIFAMSLSENLIFRVFPAMVYSVFLLLSEREGEDGPLLLVRPLLIKLISRKKREEGAKGAASAAGGGACNSAASCNAPPKGPAGERHDL</sequence>
<reference evidence="8" key="2">
    <citation type="journal article" date="2021" name="PeerJ">
        <title>Extensive microbial diversity within the chicken gut microbiome revealed by metagenomics and culture.</title>
        <authorList>
            <person name="Gilroy R."/>
            <person name="Ravi A."/>
            <person name="Getino M."/>
            <person name="Pursley I."/>
            <person name="Horton D.L."/>
            <person name="Alikhan N.F."/>
            <person name="Baker D."/>
            <person name="Gharbi K."/>
            <person name="Hall N."/>
            <person name="Watson M."/>
            <person name="Adriaenssens E.M."/>
            <person name="Foster-Nyarko E."/>
            <person name="Jarju S."/>
            <person name="Secka A."/>
            <person name="Antonio M."/>
            <person name="Oren A."/>
            <person name="Chaudhuri R.R."/>
            <person name="La Ragione R."/>
            <person name="Hildebrand F."/>
            <person name="Pallen M.J."/>
        </authorList>
    </citation>
    <scope>NUCLEOTIDE SEQUENCE</scope>
    <source>
        <strain evidence="8">ChiW25-3613</strain>
    </source>
</reference>
<feature type="transmembrane region" description="Helical" evidence="6">
    <location>
        <begin position="158"/>
        <end position="176"/>
    </location>
</feature>
<feature type="region of interest" description="Disordered" evidence="5">
    <location>
        <begin position="488"/>
        <end position="518"/>
    </location>
</feature>
<dbReference type="Pfam" id="PF04932">
    <property type="entry name" value="Wzy_C"/>
    <property type="match status" value="1"/>
</dbReference>
<feature type="transmembrane region" description="Helical" evidence="6">
    <location>
        <begin position="67"/>
        <end position="83"/>
    </location>
</feature>
<comment type="subcellular location">
    <subcellularLocation>
        <location evidence="1">Membrane</location>
        <topology evidence="1">Multi-pass membrane protein</topology>
    </subcellularLocation>
</comment>
<feature type="compositionally biased region" description="Low complexity" evidence="5">
    <location>
        <begin position="488"/>
        <end position="506"/>
    </location>
</feature>
<evidence type="ECO:0000259" key="7">
    <source>
        <dbReference type="Pfam" id="PF04932"/>
    </source>
</evidence>
<feature type="transmembrane region" description="Helical" evidence="6">
    <location>
        <begin position="132"/>
        <end position="152"/>
    </location>
</feature>
<feature type="transmembrane region" description="Helical" evidence="6">
    <location>
        <begin position="98"/>
        <end position="120"/>
    </location>
</feature>
<feature type="transmembrane region" description="Helical" evidence="6">
    <location>
        <begin position="234"/>
        <end position="250"/>
    </location>
</feature>
<name>A0A9D1AH24_9FIRM</name>
<keyword evidence="3 6" id="KW-1133">Transmembrane helix</keyword>
<dbReference type="GO" id="GO:0016874">
    <property type="term" value="F:ligase activity"/>
    <property type="evidence" value="ECO:0007669"/>
    <property type="project" value="UniProtKB-KW"/>
</dbReference>
<feature type="transmembrane region" description="Helical" evidence="6">
    <location>
        <begin position="423"/>
        <end position="445"/>
    </location>
</feature>
<evidence type="ECO:0000256" key="3">
    <source>
        <dbReference type="ARBA" id="ARBA00022989"/>
    </source>
</evidence>
<feature type="transmembrane region" description="Helical" evidence="6">
    <location>
        <begin position="257"/>
        <end position="273"/>
    </location>
</feature>
<feature type="transmembrane region" description="Helical" evidence="6">
    <location>
        <begin position="44"/>
        <end position="60"/>
    </location>
</feature>
<proteinExistence type="predicted"/>
<keyword evidence="8" id="KW-0436">Ligase</keyword>
<evidence type="ECO:0000256" key="5">
    <source>
        <dbReference type="SAM" id="MobiDB-lite"/>
    </source>
</evidence>
<evidence type="ECO:0000256" key="2">
    <source>
        <dbReference type="ARBA" id="ARBA00022692"/>
    </source>
</evidence>
<dbReference type="InterPro" id="IPR007016">
    <property type="entry name" value="O-antigen_ligase-rel_domated"/>
</dbReference>
<feature type="transmembrane region" description="Helical" evidence="6">
    <location>
        <begin position="386"/>
        <end position="411"/>
    </location>
</feature>
<feature type="domain" description="O-antigen ligase-related" evidence="7">
    <location>
        <begin position="264"/>
        <end position="403"/>
    </location>
</feature>
<evidence type="ECO:0000256" key="4">
    <source>
        <dbReference type="ARBA" id="ARBA00023136"/>
    </source>
</evidence>
<dbReference type="Proteomes" id="UP000824179">
    <property type="component" value="Unassembled WGS sequence"/>
</dbReference>
<dbReference type="GO" id="GO:0016020">
    <property type="term" value="C:membrane"/>
    <property type="evidence" value="ECO:0007669"/>
    <property type="project" value="UniProtKB-SubCell"/>
</dbReference>
<accession>A0A9D1AH24</accession>
<keyword evidence="2 6" id="KW-0812">Transmembrane</keyword>
<gene>
    <name evidence="8" type="ORF">IAB90_01450</name>
</gene>
<keyword evidence="4 6" id="KW-0472">Membrane</keyword>
<dbReference type="EMBL" id="DVHB01000030">
    <property type="protein sequence ID" value="HIR39024.1"/>
    <property type="molecule type" value="Genomic_DNA"/>
</dbReference>
<evidence type="ECO:0000313" key="9">
    <source>
        <dbReference type="Proteomes" id="UP000824179"/>
    </source>
</evidence>
<evidence type="ECO:0000256" key="1">
    <source>
        <dbReference type="ARBA" id="ARBA00004141"/>
    </source>
</evidence>
<protein>
    <submittedName>
        <fullName evidence="8">O-antigen ligase family protein</fullName>
    </submittedName>
</protein>
<evidence type="ECO:0000256" key="6">
    <source>
        <dbReference type="SAM" id="Phobius"/>
    </source>
</evidence>
<evidence type="ECO:0000313" key="8">
    <source>
        <dbReference type="EMBL" id="HIR39024.1"/>
    </source>
</evidence>
<dbReference type="AlphaFoldDB" id="A0A9D1AH24"/>
<organism evidence="8 9">
    <name type="scientific">Candidatus Coproplasma stercoripullorum</name>
    <dbReference type="NCBI Taxonomy" id="2840751"/>
    <lineage>
        <taxon>Bacteria</taxon>
        <taxon>Bacillati</taxon>
        <taxon>Bacillota</taxon>
        <taxon>Clostridia</taxon>
        <taxon>Eubacteriales</taxon>
        <taxon>Candidatus Coproplasma</taxon>
    </lineage>
</organism>
<feature type="transmembrane region" description="Helical" evidence="6">
    <location>
        <begin position="188"/>
        <end position="209"/>
    </location>
</feature>
<feature type="transmembrane region" description="Helical" evidence="6">
    <location>
        <begin position="279"/>
        <end position="295"/>
    </location>
</feature>
<feature type="transmembrane region" description="Helical" evidence="6">
    <location>
        <begin position="307"/>
        <end position="326"/>
    </location>
</feature>